<dbReference type="EMBL" id="JAUKUA010000001">
    <property type="protein sequence ID" value="KAK0730254.1"/>
    <property type="molecule type" value="Genomic_DNA"/>
</dbReference>
<reference evidence="1" key="1">
    <citation type="submission" date="2023-06" db="EMBL/GenBank/DDBJ databases">
        <title>Genome-scale phylogeny and comparative genomics of the fungal order Sordariales.</title>
        <authorList>
            <consortium name="Lawrence Berkeley National Laboratory"/>
            <person name="Hensen N."/>
            <person name="Bonometti L."/>
            <person name="Westerberg I."/>
            <person name="Brannstrom I.O."/>
            <person name="Guillou S."/>
            <person name="Cros-Aarteil S."/>
            <person name="Calhoun S."/>
            <person name="Haridas S."/>
            <person name="Kuo A."/>
            <person name="Mondo S."/>
            <person name="Pangilinan J."/>
            <person name="Riley R."/>
            <person name="Labutti K."/>
            <person name="Andreopoulos B."/>
            <person name="Lipzen A."/>
            <person name="Chen C."/>
            <person name="Yanf M."/>
            <person name="Daum C."/>
            <person name="Ng V."/>
            <person name="Clum A."/>
            <person name="Steindorff A."/>
            <person name="Ohm R."/>
            <person name="Martin F."/>
            <person name="Silar P."/>
            <person name="Natvig D."/>
            <person name="Lalanne C."/>
            <person name="Gautier V."/>
            <person name="Ament-Velasquez S.L."/>
            <person name="Kruys A."/>
            <person name="Hutchinson M.I."/>
            <person name="Powell A.J."/>
            <person name="Barry K."/>
            <person name="Miller A.N."/>
            <person name="Grigoriev I.V."/>
            <person name="Debuchy R."/>
            <person name="Gladieux P."/>
            <person name="Thoren M.H."/>
            <person name="Johannesson H."/>
        </authorList>
    </citation>
    <scope>NUCLEOTIDE SEQUENCE</scope>
    <source>
        <strain evidence="1">SMH4607-1</strain>
    </source>
</reference>
<protein>
    <submittedName>
        <fullName evidence="1">Uncharacterized protein</fullName>
    </submittedName>
</protein>
<keyword evidence="2" id="KW-1185">Reference proteome</keyword>
<organism evidence="1 2">
    <name type="scientific">Lasiosphaeris hirsuta</name>
    <dbReference type="NCBI Taxonomy" id="260670"/>
    <lineage>
        <taxon>Eukaryota</taxon>
        <taxon>Fungi</taxon>
        <taxon>Dikarya</taxon>
        <taxon>Ascomycota</taxon>
        <taxon>Pezizomycotina</taxon>
        <taxon>Sordariomycetes</taxon>
        <taxon>Sordariomycetidae</taxon>
        <taxon>Sordariales</taxon>
        <taxon>Lasiosphaeriaceae</taxon>
        <taxon>Lasiosphaeris</taxon>
    </lineage>
</organism>
<gene>
    <name evidence="1" type="ORF">B0H67DRAFT_561155</name>
</gene>
<comment type="caution">
    <text evidence="1">The sequence shown here is derived from an EMBL/GenBank/DDBJ whole genome shotgun (WGS) entry which is preliminary data.</text>
</comment>
<sequence length="140" mass="15004">MPSPSFAFKLYDFWPMVKDENGNMIPLSGAILAVHPFPSPEIVQCVRAAMGNGTNGVWVGTVFTPRGRCVPNVHVRAATRQHRDTTPKHDTYHAPPSVRASLSAGSKRCSCLPAAHALPTVQRTLRVGGHSSSGPGPRVL</sequence>
<proteinExistence type="predicted"/>
<evidence type="ECO:0000313" key="2">
    <source>
        <dbReference type="Proteomes" id="UP001172102"/>
    </source>
</evidence>
<evidence type="ECO:0000313" key="1">
    <source>
        <dbReference type="EMBL" id="KAK0730254.1"/>
    </source>
</evidence>
<accession>A0AA40B9V1</accession>
<name>A0AA40B9V1_9PEZI</name>
<dbReference type="Proteomes" id="UP001172102">
    <property type="component" value="Unassembled WGS sequence"/>
</dbReference>
<dbReference type="AlphaFoldDB" id="A0AA40B9V1"/>